<evidence type="ECO:0000256" key="1">
    <source>
        <dbReference type="SAM" id="MobiDB-lite"/>
    </source>
</evidence>
<evidence type="ECO:0000313" key="2">
    <source>
        <dbReference type="EMBL" id="KAE9283377.1"/>
    </source>
</evidence>
<feature type="compositionally biased region" description="Basic and acidic residues" evidence="1">
    <location>
        <begin position="194"/>
        <end position="227"/>
    </location>
</feature>
<name>A0A6G0QE76_9STRA</name>
<comment type="caution">
    <text evidence="2">The sequence shown here is derived from an EMBL/GenBank/DDBJ whole genome shotgun (WGS) entry which is preliminary data.</text>
</comment>
<accession>A0A6G0QE76</accession>
<sequence length="283" mass="31495">MLEEAIGAVKRDVDSRFERLTTKLEIDLAKEFVVRDNDLSKKEKRARLDLERTLRVKIDKDVTAAVKSEVESTKAWTSLKAEVHAIRIVEVAMRDQMNAIDDALVSVREEICQVLEKTLTRATIELNPEPIPTKNGHVNSYGKKSVSFSESTESPTPPLAKTSSTESQNHGLSEARGSKKRNLDISSAIQLAKSSERVQPESKSHKDDADKAESPSTESLDRGRSDGKSSSSNLRTDAKKTKKRGRGISSAIQLVKSAKRVQSERKRHKDDADRAIEMKSEDN</sequence>
<reference evidence="2 3" key="1">
    <citation type="submission" date="2018-09" db="EMBL/GenBank/DDBJ databases">
        <title>Genomic investigation of the strawberry pathogen Phytophthora fragariae indicates pathogenicity is determined by transcriptional variation in three key races.</title>
        <authorList>
            <person name="Adams T.M."/>
            <person name="Armitage A.D."/>
            <person name="Sobczyk M.K."/>
            <person name="Bates H.J."/>
            <person name="Dunwell J.M."/>
            <person name="Nellist C.F."/>
            <person name="Harrison R.J."/>
        </authorList>
    </citation>
    <scope>NUCLEOTIDE SEQUENCE [LARGE SCALE GENOMIC DNA]</scope>
    <source>
        <strain evidence="2 3">NOV-77</strain>
    </source>
</reference>
<proteinExistence type="predicted"/>
<dbReference type="Proteomes" id="UP000486351">
    <property type="component" value="Unassembled WGS sequence"/>
</dbReference>
<feature type="compositionally biased region" description="Polar residues" evidence="1">
    <location>
        <begin position="161"/>
        <end position="171"/>
    </location>
</feature>
<dbReference type="AlphaFoldDB" id="A0A6G0QE76"/>
<gene>
    <name evidence="2" type="ORF">PF008_g27423</name>
</gene>
<feature type="region of interest" description="Disordered" evidence="1">
    <location>
        <begin position="127"/>
        <end position="283"/>
    </location>
</feature>
<evidence type="ECO:0000313" key="3">
    <source>
        <dbReference type="Proteomes" id="UP000486351"/>
    </source>
</evidence>
<dbReference type="EMBL" id="QXFY01003632">
    <property type="protein sequence ID" value="KAE9283377.1"/>
    <property type="molecule type" value="Genomic_DNA"/>
</dbReference>
<protein>
    <submittedName>
        <fullName evidence="2">Uncharacterized protein</fullName>
    </submittedName>
</protein>
<feature type="compositionally biased region" description="Basic and acidic residues" evidence="1">
    <location>
        <begin position="261"/>
        <end position="283"/>
    </location>
</feature>
<feature type="compositionally biased region" description="Polar residues" evidence="1">
    <location>
        <begin position="184"/>
        <end position="193"/>
    </location>
</feature>
<organism evidence="2 3">
    <name type="scientific">Phytophthora fragariae</name>
    <dbReference type="NCBI Taxonomy" id="53985"/>
    <lineage>
        <taxon>Eukaryota</taxon>
        <taxon>Sar</taxon>
        <taxon>Stramenopiles</taxon>
        <taxon>Oomycota</taxon>
        <taxon>Peronosporomycetes</taxon>
        <taxon>Peronosporales</taxon>
        <taxon>Peronosporaceae</taxon>
        <taxon>Phytophthora</taxon>
    </lineage>
</organism>